<comment type="similarity">
    <text evidence="1">Belongs to the AB hydrolase superfamily. AB hydrolase 2 family.</text>
</comment>
<dbReference type="eggNOG" id="COG0400">
    <property type="taxonomic scope" value="Bacteria"/>
</dbReference>
<keyword evidence="2" id="KW-0378">Hydrolase</keyword>
<sequence>MTAATLSGPSHAPANGAPARRVVVFLHGYGADGNDLIGLAPFFGQAMPDAAFHSPHAPEPCEMAPMGRQWFSLRAYDPDMLRRDPSTLGPALEQMFLGAEKAAPTLDAYLDGLLEHYGLTPDKLVLAGFSQGTMMALHVGLRRATDRAPAAILGYSGALLGPDRLGDEIKAQPPVMLIHGTADEVVPPQAMDAAQEALRVVGVPVETHRRPNLPHGIDEDGAAMGRAFLDSHTKAAG</sequence>
<evidence type="ECO:0000313" key="4">
    <source>
        <dbReference type="EMBL" id="EKV32709.1"/>
    </source>
</evidence>
<dbReference type="OrthoDB" id="9801763at2"/>
<keyword evidence="5" id="KW-1185">Reference proteome</keyword>
<dbReference type="Proteomes" id="UP000009881">
    <property type="component" value="Unassembled WGS sequence"/>
</dbReference>
<comment type="caution">
    <text evidence="4">The sequence shown here is derived from an EMBL/GenBank/DDBJ whole genome shotgun (WGS) entry which is preliminary data.</text>
</comment>
<reference evidence="4 5" key="1">
    <citation type="journal article" date="2013" name="Genome Announc.">
        <title>Draft Genome Sequence of an Alphaproteobacterium, Caenispirillum salinarum AK4(T), Isolated from a Solar Saltern.</title>
        <authorList>
            <person name="Khatri I."/>
            <person name="Singh A."/>
            <person name="Korpole S."/>
            <person name="Pinnaka A.K."/>
            <person name="Subramanian S."/>
        </authorList>
    </citation>
    <scope>NUCLEOTIDE SEQUENCE [LARGE SCALE GENOMIC DNA]</scope>
    <source>
        <strain evidence="4 5">AK4</strain>
    </source>
</reference>
<name>K9H6P1_9PROT</name>
<dbReference type="AlphaFoldDB" id="K9H6P1"/>
<evidence type="ECO:0000256" key="1">
    <source>
        <dbReference type="ARBA" id="ARBA00006499"/>
    </source>
</evidence>
<dbReference type="PATRIC" id="fig|1238182.3.peg.84"/>
<protein>
    <submittedName>
        <fullName evidence="4">Phospholipase/carboxylesterase family protein</fullName>
    </submittedName>
</protein>
<dbReference type="InterPro" id="IPR050565">
    <property type="entry name" value="LYPA1-2/EST-like"/>
</dbReference>
<evidence type="ECO:0000313" key="5">
    <source>
        <dbReference type="Proteomes" id="UP000009881"/>
    </source>
</evidence>
<organism evidence="4 5">
    <name type="scientific">Caenispirillum salinarum AK4</name>
    <dbReference type="NCBI Taxonomy" id="1238182"/>
    <lineage>
        <taxon>Bacteria</taxon>
        <taxon>Pseudomonadati</taxon>
        <taxon>Pseudomonadota</taxon>
        <taxon>Alphaproteobacteria</taxon>
        <taxon>Rhodospirillales</taxon>
        <taxon>Novispirillaceae</taxon>
        <taxon>Caenispirillum</taxon>
    </lineage>
</organism>
<evidence type="ECO:0000259" key="3">
    <source>
        <dbReference type="Pfam" id="PF02230"/>
    </source>
</evidence>
<dbReference type="STRING" id="1238182.C882_1546"/>
<dbReference type="SUPFAM" id="SSF53474">
    <property type="entry name" value="alpha/beta-Hydrolases"/>
    <property type="match status" value="1"/>
</dbReference>
<dbReference type="RefSeq" id="WP_009538536.1">
    <property type="nucleotide sequence ID" value="NZ_ANHY01000002.1"/>
</dbReference>
<dbReference type="InterPro" id="IPR003140">
    <property type="entry name" value="PLipase/COase/thioEstase"/>
</dbReference>
<dbReference type="Pfam" id="PF02230">
    <property type="entry name" value="Abhydrolase_2"/>
    <property type="match status" value="1"/>
</dbReference>
<gene>
    <name evidence="4" type="ORF">C882_1546</name>
</gene>
<accession>K9H6P1</accession>
<feature type="domain" description="Phospholipase/carboxylesterase/thioesterase" evidence="3">
    <location>
        <begin position="16"/>
        <end position="230"/>
    </location>
</feature>
<proteinExistence type="inferred from homology"/>
<dbReference type="PANTHER" id="PTHR10655:SF17">
    <property type="entry name" value="LYSOPHOSPHOLIPASE-LIKE PROTEIN 1"/>
    <property type="match status" value="1"/>
</dbReference>
<dbReference type="Gene3D" id="3.40.50.1820">
    <property type="entry name" value="alpha/beta hydrolase"/>
    <property type="match status" value="1"/>
</dbReference>
<dbReference type="GO" id="GO:0016787">
    <property type="term" value="F:hydrolase activity"/>
    <property type="evidence" value="ECO:0007669"/>
    <property type="project" value="UniProtKB-KW"/>
</dbReference>
<dbReference type="InterPro" id="IPR029058">
    <property type="entry name" value="AB_hydrolase_fold"/>
</dbReference>
<evidence type="ECO:0000256" key="2">
    <source>
        <dbReference type="ARBA" id="ARBA00022801"/>
    </source>
</evidence>
<dbReference type="PANTHER" id="PTHR10655">
    <property type="entry name" value="LYSOPHOSPHOLIPASE-RELATED"/>
    <property type="match status" value="1"/>
</dbReference>
<dbReference type="EMBL" id="ANHY01000002">
    <property type="protein sequence ID" value="EKV32709.1"/>
    <property type="molecule type" value="Genomic_DNA"/>
</dbReference>